<feature type="region of interest" description="Disordered" evidence="1">
    <location>
        <begin position="101"/>
        <end position="144"/>
    </location>
</feature>
<keyword evidence="4" id="KW-1185">Reference proteome</keyword>
<feature type="compositionally biased region" description="Basic residues" evidence="1">
    <location>
        <begin position="125"/>
        <end position="144"/>
    </location>
</feature>
<dbReference type="RefSeq" id="WP_099303554.1">
    <property type="nucleotide sequence ID" value="NZ_PDVP01000001.1"/>
</dbReference>
<evidence type="ECO:0000256" key="1">
    <source>
        <dbReference type="SAM" id="MobiDB-lite"/>
    </source>
</evidence>
<sequence length="144" mass="15856">MSSAGPDIRCGRHVIRDDELQENFIRSAGPGGQNVNKVSTAVQLRFDAAASSLEERVRERMIRLAGSRATKDGVIVIEANRHRTQERNRADARERLAALLARAAEPPPPPRKKTKPSKGAIERRLKAKSGRAGIKKMRGKPAMD</sequence>
<dbReference type="NCBIfam" id="NF006718">
    <property type="entry name" value="PRK09256.1"/>
    <property type="match status" value="1"/>
</dbReference>
<name>A0A2G1QTT1_9HYPH</name>
<evidence type="ECO:0000313" key="4">
    <source>
        <dbReference type="Proteomes" id="UP000221168"/>
    </source>
</evidence>
<dbReference type="GO" id="GO:0072344">
    <property type="term" value="P:rescue of stalled ribosome"/>
    <property type="evidence" value="ECO:0007669"/>
    <property type="project" value="TreeGrafter"/>
</dbReference>
<keyword evidence="3" id="KW-0378">Hydrolase</keyword>
<dbReference type="PANTHER" id="PTHR47814">
    <property type="entry name" value="PEPTIDYL-TRNA HYDROLASE ARFB"/>
    <property type="match status" value="1"/>
</dbReference>
<protein>
    <submittedName>
        <fullName evidence="3">Aminoacyl-tRNA hydrolase</fullName>
    </submittedName>
</protein>
<dbReference type="SUPFAM" id="SSF110916">
    <property type="entry name" value="Peptidyl-tRNA hydrolase domain-like"/>
    <property type="match status" value="1"/>
</dbReference>
<dbReference type="Pfam" id="PF00472">
    <property type="entry name" value="RF-1"/>
    <property type="match status" value="1"/>
</dbReference>
<dbReference type="FunFam" id="3.30.160.20:FF:000046">
    <property type="entry name" value="Peptidyl-tRNA hydrolase ICT1"/>
    <property type="match status" value="1"/>
</dbReference>
<organism evidence="3 4">
    <name type="scientific">Zhengella mangrovi</name>
    <dbReference type="NCBI Taxonomy" id="1982044"/>
    <lineage>
        <taxon>Bacteria</taxon>
        <taxon>Pseudomonadati</taxon>
        <taxon>Pseudomonadota</taxon>
        <taxon>Alphaproteobacteria</taxon>
        <taxon>Hyphomicrobiales</taxon>
        <taxon>Notoacmeibacteraceae</taxon>
        <taxon>Zhengella</taxon>
    </lineage>
</organism>
<accession>A0A2G1QTT1</accession>
<dbReference type="GO" id="GO:0003747">
    <property type="term" value="F:translation release factor activity"/>
    <property type="evidence" value="ECO:0007669"/>
    <property type="project" value="InterPro"/>
</dbReference>
<dbReference type="GO" id="GO:0004045">
    <property type="term" value="F:peptidyl-tRNA hydrolase activity"/>
    <property type="evidence" value="ECO:0007669"/>
    <property type="project" value="TreeGrafter"/>
</dbReference>
<dbReference type="PROSITE" id="PS00745">
    <property type="entry name" value="RF_PROK_I"/>
    <property type="match status" value="1"/>
</dbReference>
<dbReference type="Proteomes" id="UP000221168">
    <property type="component" value="Unassembled WGS sequence"/>
</dbReference>
<feature type="domain" description="Prokaryotic-type class I peptide chain release factors" evidence="2">
    <location>
        <begin position="26"/>
        <end position="42"/>
    </location>
</feature>
<evidence type="ECO:0000259" key="2">
    <source>
        <dbReference type="PROSITE" id="PS00745"/>
    </source>
</evidence>
<dbReference type="InterPro" id="IPR000352">
    <property type="entry name" value="Pep_chain_release_fac_I"/>
</dbReference>
<gene>
    <name evidence="3" type="ORF">CSC94_02985</name>
</gene>
<dbReference type="EMBL" id="PDVP01000001">
    <property type="protein sequence ID" value="PHP68967.1"/>
    <property type="molecule type" value="Genomic_DNA"/>
</dbReference>
<evidence type="ECO:0000313" key="3">
    <source>
        <dbReference type="EMBL" id="PHP68967.1"/>
    </source>
</evidence>
<dbReference type="GO" id="GO:0043022">
    <property type="term" value="F:ribosome binding"/>
    <property type="evidence" value="ECO:0007669"/>
    <property type="project" value="TreeGrafter"/>
</dbReference>
<dbReference type="Gene3D" id="3.30.160.20">
    <property type="match status" value="1"/>
</dbReference>
<comment type="caution">
    <text evidence="3">The sequence shown here is derived from an EMBL/GenBank/DDBJ whole genome shotgun (WGS) entry which is preliminary data.</text>
</comment>
<dbReference type="PANTHER" id="PTHR47814:SF1">
    <property type="entry name" value="PEPTIDYL-TRNA HYDROLASE ARFB"/>
    <property type="match status" value="1"/>
</dbReference>
<dbReference type="OrthoDB" id="9815709at2"/>
<dbReference type="AlphaFoldDB" id="A0A2G1QTT1"/>
<proteinExistence type="predicted"/>
<reference evidence="3 4" key="1">
    <citation type="submission" date="2017-10" db="EMBL/GenBank/DDBJ databases">
        <title>Sedimentibacterium mangrovi gen. nov., sp. nov., a novel member of family Phyllobacteriacea isolated from mangrove sediment.</title>
        <authorList>
            <person name="Liao H."/>
            <person name="Tian Y."/>
        </authorList>
    </citation>
    <scope>NUCLEOTIDE SEQUENCE [LARGE SCALE GENOMIC DNA]</scope>
    <source>
        <strain evidence="3 4">X9-2-2</strain>
    </source>
</reference>